<dbReference type="PROSITE" id="PS50181">
    <property type="entry name" value="FBOX"/>
    <property type="match status" value="1"/>
</dbReference>
<dbReference type="EMBL" id="JAEUBF010000039">
    <property type="protein sequence ID" value="KAH3680792.1"/>
    <property type="molecule type" value="Genomic_DNA"/>
</dbReference>
<feature type="compositionally biased region" description="Acidic residues" evidence="1">
    <location>
        <begin position="317"/>
        <end position="337"/>
    </location>
</feature>
<accession>A0A9P8PYC2</accession>
<feature type="domain" description="F-box" evidence="2">
    <location>
        <begin position="18"/>
        <end position="63"/>
    </location>
</feature>
<organism evidence="3 4">
    <name type="scientific">Wickerhamomyces mucosus</name>
    <dbReference type="NCBI Taxonomy" id="1378264"/>
    <lineage>
        <taxon>Eukaryota</taxon>
        <taxon>Fungi</taxon>
        <taxon>Dikarya</taxon>
        <taxon>Ascomycota</taxon>
        <taxon>Saccharomycotina</taxon>
        <taxon>Saccharomycetes</taxon>
        <taxon>Phaffomycetales</taxon>
        <taxon>Wickerhamomycetaceae</taxon>
        <taxon>Wickerhamomyces</taxon>
    </lineage>
</organism>
<feature type="region of interest" description="Disordered" evidence="1">
    <location>
        <begin position="308"/>
        <end position="346"/>
    </location>
</feature>
<evidence type="ECO:0000256" key="1">
    <source>
        <dbReference type="SAM" id="MobiDB-lite"/>
    </source>
</evidence>
<gene>
    <name evidence="3" type="ORF">WICMUC_000143</name>
</gene>
<evidence type="ECO:0000259" key="2">
    <source>
        <dbReference type="PROSITE" id="PS50181"/>
    </source>
</evidence>
<dbReference type="Proteomes" id="UP000769528">
    <property type="component" value="Unassembled WGS sequence"/>
</dbReference>
<dbReference type="SUPFAM" id="SSF81383">
    <property type="entry name" value="F-box domain"/>
    <property type="match status" value="1"/>
</dbReference>
<sequence>MKRNNNGLDSKRKKPKNELNLQNLPEEILINIISNLSQSDTYNLISLSKSFLKPCRLRLYSKIIICEKYQDTFYYQLTRKQKSTILSSFLNILKFFRFIYTNILNNNDENIKNLQYLGIVENLSSFNYLDCGELDIHRYLTKNDLKNVLELRQYWDIVINQFKGLKYWNFPKLSIEKLNYLNSNIKNQLKHISLSLKFENDYDNFDNNVNFYNLESLVLNFDGVEAIPLECLKFLKIILQNNNLKSLELNGKFGIFDRNLEHYLRHYDFNNDINVKSSFMKGFEIGELMFKHRFSIDEIRRTYDDKGLPEVDRDHREDEEEEEEEEDDEEEEEELDETAIGTTVDNTTQGDDIDVDLLSPILNNIKFGKDCYFLGYSPSFTNDAENLADLLNYFKEWRINFAKLEKLSIKNFDFNSIIINNDNISNDYWVINNFLKELFESGNLKEFQSINNFNTNGILKENQSSFDKLIIIEENSSNKFEELQNIGSIKYLKYYQLHVDKFKINRKSNNWEIIELFEFLKLNQPNLEILNFCKPAEILIVIRKILNLKIFKTFQKFNNFNKIDDYFFENYKKLIEIFNQVLRIEDYGSINDEIIGIEEFKQEFEYLFNDEVQQIWKICKKLKKFYYFGHCFERPLNV</sequence>
<dbReference type="InterPro" id="IPR036047">
    <property type="entry name" value="F-box-like_dom_sf"/>
</dbReference>
<comment type="caution">
    <text evidence="3">The sequence shown here is derived from an EMBL/GenBank/DDBJ whole genome shotgun (WGS) entry which is preliminary data.</text>
</comment>
<reference evidence="3" key="2">
    <citation type="submission" date="2021-01" db="EMBL/GenBank/DDBJ databases">
        <authorList>
            <person name="Schikora-Tamarit M.A."/>
        </authorList>
    </citation>
    <scope>NUCLEOTIDE SEQUENCE</scope>
    <source>
        <strain evidence="3">CBS6341</strain>
    </source>
</reference>
<keyword evidence="4" id="KW-1185">Reference proteome</keyword>
<evidence type="ECO:0000313" key="3">
    <source>
        <dbReference type="EMBL" id="KAH3680792.1"/>
    </source>
</evidence>
<dbReference type="InterPro" id="IPR001810">
    <property type="entry name" value="F-box_dom"/>
</dbReference>
<reference evidence="3" key="1">
    <citation type="journal article" date="2021" name="Open Biol.">
        <title>Shared evolutionary footprints suggest mitochondrial oxidative damage underlies multiple complex I losses in fungi.</title>
        <authorList>
            <person name="Schikora-Tamarit M.A."/>
            <person name="Marcet-Houben M."/>
            <person name="Nosek J."/>
            <person name="Gabaldon T."/>
        </authorList>
    </citation>
    <scope>NUCLEOTIDE SEQUENCE</scope>
    <source>
        <strain evidence="3">CBS6341</strain>
    </source>
</reference>
<evidence type="ECO:0000313" key="4">
    <source>
        <dbReference type="Proteomes" id="UP000769528"/>
    </source>
</evidence>
<protein>
    <recommendedName>
        <fullName evidence="2">F-box domain-containing protein</fullName>
    </recommendedName>
</protein>
<dbReference type="AlphaFoldDB" id="A0A9P8PYC2"/>
<proteinExistence type="predicted"/>
<dbReference type="OrthoDB" id="3981114at2759"/>
<name>A0A9P8PYC2_9ASCO</name>